<dbReference type="RefSeq" id="XP_009836440.1">
    <property type="nucleotide sequence ID" value="XM_009838138.1"/>
</dbReference>
<dbReference type="AlphaFoldDB" id="W4G2I3"/>
<dbReference type="GeneID" id="20813247"/>
<gene>
    <name evidence="1" type="ORF">H257_11251</name>
</gene>
<protein>
    <submittedName>
        <fullName evidence="1">Uncharacterized protein</fullName>
    </submittedName>
</protein>
<accession>W4G2I3</accession>
<dbReference type="EMBL" id="KI913146">
    <property type="protein sequence ID" value="ETV73927.1"/>
    <property type="molecule type" value="Genomic_DNA"/>
</dbReference>
<proteinExistence type="predicted"/>
<evidence type="ECO:0000313" key="1">
    <source>
        <dbReference type="EMBL" id="ETV73927.1"/>
    </source>
</evidence>
<dbReference type="VEuPathDB" id="FungiDB:H257_11251"/>
<sequence length="67" mass="7566">MVASRPIRDIRSSSPVATIAAQYMWVERRRWVLAHTARQAQRSANNYTDNEASPEMAMALTLEADVC</sequence>
<organism evidence="1">
    <name type="scientific">Aphanomyces astaci</name>
    <name type="common">Crayfish plague agent</name>
    <dbReference type="NCBI Taxonomy" id="112090"/>
    <lineage>
        <taxon>Eukaryota</taxon>
        <taxon>Sar</taxon>
        <taxon>Stramenopiles</taxon>
        <taxon>Oomycota</taxon>
        <taxon>Saprolegniomycetes</taxon>
        <taxon>Saprolegniales</taxon>
        <taxon>Verrucalvaceae</taxon>
        <taxon>Aphanomyces</taxon>
    </lineage>
</organism>
<reference evidence="1" key="1">
    <citation type="submission" date="2013-12" db="EMBL/GenBank/DDBJ databases">
        <title>The Genome Sequence of Aphanomyces astaci APO3.</title>
        <authorList>
            <consortium name="The Broad Institute Genomics Platform"/>
            <person name="Russ C."/>
            <person name="Tyler B."/>
            <person name="van West P."/>
            <person name="Dieguez-Uribeondo J."/>
            <person name="Young S.K."/>
            <person name="Zeng Q."/>
            <person name="Gargeya S."/>
            <person name="Fitzgerald M."/>
            <person name="Abouelleil A."/>
            <person name="Alvarado L."/>
            <person name="Chapman S.B."/>
            <person name="Gainer-Dewar J."/>
            <person name="Goldberg J."/>
            <person name="Griggs A."/>
            <person name="Gujja S."/>
            <person name="Hansen M."/>
            <person name="Howarth C."/>
            <person name="Imamovic A."/>
            <person name="Ireland A."/>
            <person name="Larimer J."/>
            <person name="McCowan C."/>
            <person name="Murphy C."/>
            <person name="Pearson M."/>
            <person name="Poon T.W."/>
            <person name="Priest M."/>
            <person name="Roberts A."/>
            <person name="Saif S."/>
            <person name="Shea T."/>
            <person name="Sykes S."/>
            <person name="Wortman J."/>
            <person name="Nusbaum C."/>
            <person name="Birren B."/>
        </authorList>
    </citation>
    <scope>NUCLEOTIDE SEQUENCE [LARGE SCALE GENOMIC DNA]</scope>
    <source>
        <strain evidence="1">APO3</strain>
    </source>
</reference>
<name>W4G2I3_APHAT</name>